<evidence type="ECO:0000259" key="1">
    <source>
        <dbReference type="Pfam" id="PF00419"/>
    </source>
</evidence>
<dbReference type="PATRIC" id="fig|1441930.4.peg.3072"/>
<evidence type="ECO:0000313" key="3">
    <source>
        <dbReference type="Proteomes" id="UP000019030"/>
    </source>
</evidence>
<dbReference type="Pfam" id="PF00419">
    <property type="entry name" value="Fimbrial"/>
    <property type="match status" value="1"/>
</dbReference>
<gene>
    <name evidence="2" type="ORF">Z042_15620</name>
</gene>
<dbReference type="Gene3D" id="2.60.40.1090">
    <property type="entry name" value="Fimbrial-type adhesion domain"/>
    <property type="match status" value="1"/>
</dbReference>
<dbReference type="GO" id="GO:0043709">
    <property type="term" value="P:cell adhesion involved in single-species biofilm formation"/>
    <property type="evidence" value="ECO:0007669"/>
    <property type="project" value="TreeGrafter"/>
</dbReference>
<reference evidence="2 3" key="1">
    <citation type="submission" date="2014-01" db="EMBL/GenBank/DDBJ databases">
        <title>Isolation of Serratia multitudinisentens RB-25 from Ex-Landfill site.</title>
        <authorList>
            <person name="Robson E.H.J."/>
        </authorList>
    </citation>
    <scope>NUCLEOTIDE SEQUENCE [LARGE SCALE GENOMIC DNA]</scope>
    <source>
        <strain evidence="2 3">RB-25</strain>
    </source>
</reference>
<keyword evidence="3" id="KW-1185">Reference proteome</keyword>
<accession>W0LAZ4</accession>
<dbReference type="PANTHER" id="PTHR33420:SF4">
    <property type="entry name" value="FIMBRIAL-LIKE PROTEIN FIMF"/>
    <property type="match status" value="1"/>
</dbReference>
<dbReference type="Proteomes" id="UP000019030">
    <property type="component" value="Chromosome"/>
</dbReference>
<sequence>MTNKKIRWQPIHAKGWVLVFSLWAFFTLADDPSLGEINIELRGNIVNYSCVVAAESRNLSVELGSWPTRFLQGTAGGTPEVPFTLQLSGCPGEKTLQVYFAGQSADGAAHLLGLSNDSTATNVGVALLNQNKEPLPPNAFGSSNTAVTTDANGNATLHYYARYAVIAAASPIQAGSANASAALMIDYD</sequence>
<name>W0LAZ4_9GAMM</name>
<dbReference type="InterPro" id="IPR050263">
    <property type="entry name" value="Bact_Fimbrial_Adh_Pro"/>
</dbReference>
<dbReference type="GO" id="GO:0009289">
    <property type="term" value="C:pilus"/>
    <property type="evidence" value="ECO:0007669"/>
    <property type="project" value="InterPro"/>
</dbReference>
<dbReference type="InterPro" id="IPR000259">
    <property type="entry name" value="Adhesion_dom_fimbrial"/>
</dbReference>
<dbReference type="eggNOG" id="COG3539">
    <property type="taxonomic scope" value="Bacteria"/>
</dbReference>
<feature type="domain" description="Fimbrial-type adhesion" evidence="1">
    <location>
        <begin position="39"/>
        <end position="188"/>
    </location>
</feature>
<proteinExistence type="predicted"/>
<dbReference type="PANTHER" id="PTHR33420">
    <property type="entry name" value="FIMBRIAL SUBUNIT ELFA-RELATED"/>
    <property type="match status" value="1"/>
</dbReference>
<dbReference type="EMBL" id="CP007044">
    <property type="protein sequence ID" value="AHG20871.1"/>
    <property type="molecule type" value="Genomic_DNA"/>
</dbReference>
<dbReference type="HOGENOM" id="CLU_088965_0_2_6"/>
<protein>
    <recommendedName>
        <fullName evidence="1">Fimbrial-type adhesion domain-containing protein</fullName>
    </recommendedName>
</protein>
<dbReference type="STRING" id="1441930.Z042_15620"/>
<dbReference type="KEGG" id="sfo:Z042_15620"/>
<dbReference type="InterPro" id="IPR036937">
    <property type="entry name" value="Adhesion_dom_fimbrial_sf"/>
</dbReference>
<dbReference type="AlphaFoldDB" id="W0LAZ4"/>
<dbReference type="SUPFAM" id="SSF49401">
    <property type="entry name" value="Bacterial adhesins"/>
    <property type="match status" value="1"/>
</dbReference>
<dbReference type="RefSeq" id="WP_024912530.1">
    <property type="nucleotide sequence ID" value="NZ_CP007044.2"/>
</dbReference>
<dbReference type="OrthoDB" id="6693398at2"/>
<reference evidence="2 3" key="2">
    <citation type="submission" date="2015-03" db="EMBL/GenBank/DDBJ databases">
        <authorList>
            <person name="Chan K.-G."/>
        </authorList>
    </citation>
    <scope>NUCLEOTIDE SEQUENCE [LARGE SCALE GENOMIC DNA]</scope>
    <source>
        <strain evidence="2 3">RB-25</strain>
    </source>
</reference>
<organism evidence="2 3">
    <name type="scientific">Chania multitudinisentens RB-25</name>
    <dbReference type="NCBI Taxonomy" id="1441930"/>
    <lineage>
        <taxon>Bacteria</taxon>
        <taxon>Pseudomonadati</taxon>
        <taxon>Pseudomonadota</taxon>
        <taxon>Gammaproteobacteria</taxon>
        <taxon>Enterobacterales</taxon>
        <taxon>Yersiniaceae</taxon>
        <taxon>Chania</taxon>
    </lineage>
</organism>
<dbReference type="InterPro" id="IPR008966">
    <property type="entry name" value="Adhesion_dom_sf"/>
</dbReference>
<evidence type="ECO:0000313" key="2">
    <source>
        <dbReference type="EMBL" id="AHG20871.1"/>
    </source>
</evidence>